<dbReference type="EMBL" id="LNYC01000055">
    <property type="protein sequence ID" value="KTC98844.1"/>
    <property type="molecule type" value="Genomic_DNA"/>
</dbReference>
<reference evidence="1 2" key="1">
    <citation type="submission" date="2015-11" db="EMBL/GenBank/DDBJ databases">
        <title>Genomic analysis of 38 Legionella species identifies large and diverse effector repertoires.</title>
        <authorList>
            <person name="Burstein D."/>
            <person name="Amaro F."/>
            <person name="Zusman T."/>
            <person name="Lifshitz Z."/>
            <person name="Cohen O."/>
            <person name="Gilbert J.A."/>
            <person name="Pupko T."/>
            <person name="Shuman H.A."/>
            <person name="Segal G."/>
        </authorList>
    </citation>
    <scope>NUCLEOTIDE SEQUENCE [LARGE SCALE GENOMIC DNA]</scope>
    <source>
        <strain evidence="1 2">ATCC 49504</strain>
    </source>
</reference>
<proteinExistence type="predicted"/>
<protein>
    <submittedName>
        <fullName evidence="1">Uncharacterized protein</fullName>
    </submittedName>
</protein>
<keyword evidence="2" id="KW-1185">Reference proteome</keyword>
<gene>
    <name evidence="1" type="ORF">Lgee_1421</name>
</gene>
<dbReference type="AlphaFoldDB" id="A0A0W0TTJ8"/>
<evidence type="ECO:0000313" key="1">
    <source>
        <dbReference type="EMBL" id="KTC98844.1"/>
    </source>
</evidence>
<name>A0A0W0TTJ8_9GAMM</name>
<comment type="caution">
    <text evidence="1">The sequence shown here is derived from an EMBL/GenBank/DDBJ whole genome shotgun (WGS) entry which is preliminary data.</text>
</comment>
<organism evidence="1 2">
    <name type="scientific">Legionella geestiana</name>
    <dbReference type="NCBI Taxonomy" id="45065"/>
    <lineage>
        <taxon>Bacteria</taxon>
        <taxon>Pseudomonadati</taxon>
        <taxon>Pseudomonadota</taxon>
        <taxon>Gammaproteobacteria</taxon>
        <taxon>Legionellales</taxon>
        <taxon>Legionellaceae</taxon>
        <taxon>Legionella</taxon>
    </lineage>
</organism>
<evidence type="ECO:0000313" key="2">
    <source>
        <dbReference type="Proteomes" id="UP000054785"/>
    </source>
</evidence>
<sequence length="285" mass="31441">MAAHADSVQANIQSSASDLLTYLTHAEATILDYKTLFDHMKFCYARDLEKSDAAEALKERVKSMLKDSPNLFENKDFSKTGHLQYLSLNFKDLNCSVDELTAKIAASKSSVHPSDQNAQAMNAADFAIIRIFLVLHFMADELPFEIKLQKSAKTERMLATAVEHIEAAILDILARALNRTEWNALGTGVSGMFGRAPEGIRNMRALLANPALTPAEKFSAIQKEARLRTAPDETTRDSRVQDLYETLSQLPESLIEVAKNPVLLQQLRGQRTVAKETAAPAPAAP</sequence>
<accession>A0A0W0TTJ8</accession>
<dbReference type="PATRIC" id="fig|45065.4.peg.1538"/>
<dbReference type="RefSeq" id="WP_028387490.1">
    <property type="nucleotide sequence ID" value="NZ_CAAAHN010000024.1"/>
</dbReference>
<dbReference type="Proteomes" id="UP000054785">
    <property type="component" value="Unassembled WGS sequence"/>
</dbReference>